<dbReference type="InterPro" id="IPR002048">
    <property type="entry name" value="EF_hand_dom"/>
</dbReference>
<dbReference type="Proteomes" id="UP001583172">
    <property type="component" value="Unassembled WGS sequence"/>
</dbReference>
<dbReference type="InterPro" id="IPR011992">
    <property type="entry name" value="EF-hand-dom_pair"/>
</dbReference>
<evidence type="ECO:0000313" key="5">
    <source>
        <dbReference type="EMBL" id="KAL1841148.1"/>
    </source>
</evidence>
<organism evidence="5 6">
    <name type="scientific">Humicola insolens</name>
    <name type="common">Soft-rot fungus</name>
    <dbReference type="NCBI Taxonomy" id="85995"/>
    <lineage>
        <taxon>Eukaryota</taxon>
        <taxon>Fungi</taxon>
        <taxon>Dikarya</taxon>
        <taxon>Ascomycota</taxon>
        <taxon>Pezizomycotina</taxon>
        <taxon>Sordariomycetes</taxon>
        <taxon>Sordariomycetidae</taxon>
        <taxon>Sordariales</taxon>
        <taxon>Chaetomiaceae</taxon>
        <taxon>Mycothermus</taxon>
    </lineage>
</organism>
<feature type="domain" description="EF-hand" evidence="4">
    <location>
        <begin position="66"/>
        <end position="101"/>
    </location>
</feature>
<evidence type="ECO:0000256" key="1">
    <source>
        <dbReference type="ARBA" id="ARBA00020786"/>
    </source>
</evidence>
<feature type="domain" description="EF-hand" evidence="4">
    <location>
        <begin position="139"/>
        <end position="169"/>
    </location>
</feature>
<dbReference type="InterPro" id="IPR050230">
    <property type="entry name" value="CALM/Myosin/TropC-like"/>
</dbReference>
<evidence type="ECO:0000256" key="2">
    <source>
        <dbReference type="ARBA" id="ARBA00022737"/>
    </source>
</evidence>
<keyword evidence="3" id="KW-0106">Calcium</keyword>
<feature type="domain" description="EF-hand" evidence="4">
    <location>
        <begin position="103"/>
        <end position="138"/>
    </location>
</feature>
<sequence>MVRPSRPTHAGIQALTKRRVQAPSHNLSPERVANFRAVFNIFDKDGTGDITADELGQVMRELGLNPTASELRDLVNEADLNNDGVISFEEFLALMSQSVNEPDTEQELLNAFKVFDKDGSGTISTEELRSVLKSLGENLTDAELDEMIQLADRDGDGQIDYAEFANIMK</sequence>
<dbReference type="CDD" id="cd00051">
    <property type="entry name" value="EFh"/>
    <property type="match status" value="2"/>
</dbReference>
<dbReference type="InterPro" id="IPR018247">
    <property type="entry name" value="EF_Hand_1_Ca_BS"/>
</dbReference>
<evidence type="ECO:0000313" key="6">
    <source>
        <dbReference type="Proteomes" id="UP001583172"/>
    </source>
</evidence>
<comment type="caution">
    <text evidence="5">The sequence shown here is derived from an EMBL/GenBank/DDBJ whole genome shotgun (WGS) entry which is preliminary data.</text>
</comment>
<proteinExistence type="predicted"/>
<protein>
    <recommendedName>
        <fullName evidence="1">Calmodulin</fullName>
    </recommendedName>
</protein>
<reference evidence="5 6" key="1">
    <citation type="journal article" date="2024" name="Commun. Biol.">
        <title>Comparative genomic analysis of thermophilic fungi reveals convergent evolutionary adaptations and gene losses.</title>
        <authorList>
            <person name="Steindorff A.S."/>
            <person name="Aguilar-Pontes M.V."/>
            <person name="Robinson A.J."/>
            <person name="Andreopoulos B."/>
            <person name="LaButti K."/>
            <person name="Kuo A."/>
            <person name="Mondo S."/>
            <person name="Riley R."/>
            <person name="Otillar R."/>
            <person name="Haridas S."/>
            <person name="Lipzen A."/>
            <person name="Grimwood J."/>
            <person name="Schmutz J."/>
            <person name="Clum A."/>
            <person name="Reid I.D."/>
            <person name="Moisan M.C."/>
            <person name="Butler G."/>
            <person name="Nguyen T.T.M."/>
            <person name="Dewar K."/>
            <person name="Conant G."/>
            <person name="Drula E."/>
            <person name="Henrissat B."/>
            <person name="Hansel C."/>
            <person name="Singer S."/>
            <person name="Hutchinson M.I."/>
            <person name="de Vries R.P."/>
            <person name="Natvig D.O."/>
            <person name="Powell A.J."/>
            <person name="Tsang A."/>
            <person name="Grigoriev I.V."/>
        </authorList>
    </citation>
    <scope>NUCLEOTIDE SEQUENCE [LARGE SCALE GENOMIC DNA]</scope>
    <source>
        <strain evidence="5 6">CBS 620.91</strain>
    </source>
</reference>
<keyword evidence="6" id="KW-1185">Reference proteome</keyword>
<dbReference type="SMART" id="SM00054">
    <property type="entry name" value="EFh"/>
    <property type="match status" value="4"/>
</dbReference>
<dbReference type="PANTHER" id="PTHR23048:SF59">
    <property type="entry name" value="EF-HAND SUPERFAMILY PROTEIN"/>
    <property type="match status" value="1"/>
</dbReference>
<accession>A0ABR3VH04</accession>
<gene>
    <name evidence="5" type="ORF">VTJ49DRAFT_7373</name>
</gene>
<evidence type="ECO:0000256" key="3">
    <source>
        <dbReference type="ARBA" id="ARBA00022837"/>
    </source>
</evidence>
<name>A0ABR3VH04_HUMIN</name>
<dbReference type="EMBL" id="JAZGSY010000085">
    <property type="protein sequence ID" value="KAL1841148.1"/>
    <property type="molecule type" value="Genomic_DNA"/>
</dbReference>
<dbReference type="PROSITE" id="PS50222">
    <property type="entry name" value="EF_HAND_2"/>
    <property type="match status" value="4"/>
</dbReference>
<evidence type="ECO:0000259" key="4">
    <source>
        <dbReference type="PROSITE" id="PS50222"/>
    </source>
</evidence>
<dbReference type="PROSITE" id="PS00018">
    <property type="entry name" value="EF_HAND_1"/>
    <property type="match status" value="4"/>
</dbReference>
<dbReference type="PANTHER" id="PTHR23048">
    <property type="entry name" value="MYOSIN LIGHT CHAIN 1, 3"/>
    <property type="match status" value="1"/>
</dbReference>
<dbReference type="Gene3D" id="1.10.238.10">
    <property type="entry name" value="EF-hand"/>
    <property type="match status" value="3"/>
</dbReference>
<dbReference type="Pfam" id="PF13499">
    <property type="entry name" value="EF-hand_7"/>
    <property type="match status" value="2"/>
</dbReference>
<dbReference type="SUPFAM" id="SSF47473">
    <property type="entry name" value="EF-hand"/>
    <property type="match status" value="1"/>
</dbReference>
<keyword evidence="2" id="KW-0677">Repeat</keyword>
<feature type="domain" description="EF-hand" evidence="4">
    <location>
        <begin position="30"/>
        <end position="65"/>
    </location>
</feature>